<accession>A0A0B3RTI4</accession>
<dbReference type="InterPro" id="IPR039375">
    <property type="entry name" value="NodN-like"/>
</dbReference>
<dbReference type="CDD" id="cd03450">
    <property type="entry name" value="NodN"/>
    <property type="match status" value="1"/>
</dbReference>
<dbReference type="PANTHER" id="PTHR42993">
    <property type="entry name" value="MAOC-LIKE DEHYDRATASE DOMAIN-CONTAINING PROTEIN"/>
    <property type="match status" value="1"/>
</dbReference>
<evidence type="ECO:0000259" key="1">
    <source>
        <dbReference type="Pfam" id="PF01575"/>
    </source>
</evidence>
<dbReference type="PANTHER" id="PTHR42993:SF1">
    <property type="entry name" value="MAOC-LIKE DEHYDRATASE DOMAIN-CONTAINING PROTEIN"/>
    <property type="match status" value="1"/>
</dbReference>
<dbReference type="PATRIC" id="fig|1515334.3.peg.4156"/>
<feature type="domain" description="MaoC-like" evidence="1">
    <location>
        <begin position="13"/>
        <end position="122"/>
    </location>
</feature>
<dbReference type="OrthoDB" id="9801735at2"/>
<gene>
    <name evidence="2" type="ORF">OA50_04123</name>
</gene>
<dbReference type="InterPro" id="IPR002539">
    <property type="entry name" value="MaoC-like_dom"/>
</dbReference>
<organism evidence="2 3">
    <name type="scientific">Mameliella alba</name>
    <dbReference type="NCBI Taxonomy" id="561184"/>
    <lineage>
        <taxon>Bacteria</taxon>
        <taxon>Pseudomonadati</taxon>
        <taxon>Pseudomonadota</taxon>
        <taxon>Alphaproteobacteria</taxon>
        <taxon>Rhodobacterales</taxon>
        <taxon>Roseobacteraceae</taxon>
        <taxon>Mameliella</taxon>
    </lineage>
</organism>
<dbReference type="SUPFAM" id="SSF54637">
    <property type="entry name" value="Thioesterase/thiol ester dehydrase-isomerase"/>
    <property type="match status" value="1"/>
</dbReference>
<dbReference type="InterPro" id="IPR029069">
    <property type="entry name" value="HotDog_dom_sf"/>
</dbReference>
<proteinExistence type="predicted"/>
<sequence>MLILQTSMDFTDHQGASPGATDWVDITQDKIDAFAELTGDDHWIHVDTERAASEQPDGRTIAHGLFLLALAPRLQRQLFRIERRGAGLNYGYEKVRFTAPVPCGAFVRLRQEVIAAEPRDGGVRVELKSTFEIQGQDRPALVAHGILLIAGAG</sequence>
<name>A0A0B3RTI4_9RHOB</name>
<dbReference type="AlphaFoldDB" id="A0A0B3RTI4"/>
<evidence type="ECO:0000313" key="3">
    <source>
        <dbReference type="Proteomes" id="UP000030960"/>
    </source>
</evidence>
<dbReference type="Proteomes" id="UP000030960">
    <property type="component" value="Unassembled WGS sequence"/>
</dbReference>
<evidence type="ECO:0000313" key="2">
    <source>
        <dbReference type="EMBL" id="KHQ51342.1"/>
    </source>
</evidence>
<dbReference type="STRING" id="561184.SAMN05216376_11351"/>
<dbReference type="EMBL" id="JSUQ01000018">
    <property type="protein sequence ID" value="KHQ51342.1"/>
    <property type="molecule type" value="Genomic_DNA"/>
</dbReference>
<dbReference type="RefSeq" id="WP_043144828.1">
    <property type="nucleotide sequence ID" value="NZ_JSUQ01000018.1"/>
</dbReference>
<dbReference type="Pfam" id="PF01575">
    <property type="entry name" value="MaoC_dehydratas"/>
    <property type="match status" value="1"/>
</dbReference>
<reference evidence="2 3" key="1">
    <citation type="submission" date="2014-10" db="EMBL/GenBank/DDBJ databases">
        <title>Genome sequence of Ponticoccus sp. strain UMTAT08 isolated from clonal culture of toxic dinoflagellate Alexandrium tamiyavanichii.</title>
        <authorList>
            <person name="Gan H.Y."/>
            <person name="Muhd D.-D."/>
            <person name="Mohd Noor M.E."/>
            <person name="Yeong Y.S."/>
            <person name="Usup G."/>
        </authorList>
    </citation>
    <scope>NUCLEOTIDE SEQUENCE [LARGE SCALE GENOMIC DNA]</scope>
    <source>
        <strain evidence="2 3">UMTAT08</strain>
    </source>
</reference>
<keyword evidence="3" id="KW-1185">Reference proteome</keyword>
<protein>
    <submittedName>
        <fullName evidence="2">ZbpA protein</fullName>
    </submittedName>
</protein>
<comment type="caution">
    <text evidence="2">The sequence shown here is derived from an EMBL/GenBank/DDBJ whole genome shotgun (WGS) entry which is preliminary data.</text>
</comment>
<dbReference type="Gene3D" id="3.10.129.10">
    <property type="entry name" value="Hotdog Thioesterase"/>
    <property type="match status" value="1"/>
</dbReference>